<dbReference type="CDD" id="cd22858">
    <property type="entry name" value="Nsa1"/>
    <property type="match status" value="1"/>
</dbReference>
<gene>
    <name evidence="6" type="ORF">PUMCH_003389</name>
</gene>
<dbReference type="AlphaFoldDB" id="A0AAX4HC86"/>
<dbReference type="GO" id="GO:0005730">
    <property type="term" value="C:nucleolus"/>
    <property type="evidence" value="ECO:0007669"/>
    <property type="project" value="InterPro"/>
</dbReference>
<evidence type="ECO:0000256" key="3">
    <source>
        <dbReference type="ARBA" id="ARBA00011187"/>
    </source>
</evidence>
<dbReference type="Gene3D" id="2.130.10.10">
    <property type="entry name" value="YVTN repeat-like/Quinoprotein amine dehydrogenase"/>
    <property type="match status" value="1"/>
</dbReference>
<dbReference type="InterPro" id="IPR037379">
    <property type="entry name" value="WDR74/Nsa1"/>
</dbReference>
<dbReference type="PANTHER" id="PTHR16038">
    <property type="entry name" value="NOP SEVEN ASSOCIATED PROTEIN 1"/>
    <property type="match status" value="1"/>
</dbReference>
<dbReference type="KEGG" id="asau:88174453"/>
<reference evidence="6 7" key="1">
    <citation type="submission" date="2023-10" db="EMBL/GenBank/DDBJ databases">
        <title>Draft Genome Sequence of Candida saopaulonensis from a very Premature Infant with Sepsis.</title>
        <authorList>
            <person name="Ning Y."/>
            <person name="Dai R."/>
            <person name="Xiao M."/>
            <person name="Xu Y."/>
            <person name="Yan Q."/>
            <person name="Zhang L."/>
        </authorList>
    </citation>
    <scope>NUCLEOTIDE SEQUENCE [LARGE SCALE GENOMIC DNA]</scope>
    <source>
        <strain evidence="6 7">19XY460</strain>
    </source>
</reference>
<dbReference type="InterPro" id="IPR015943">
    <property type="entry name" value="WD40/YVTN_repeat-like_dom_sf"/>
</dbReference>
<dbReference type="Proteomes" id="UP001338582">
    <property type="component" value="Chromosome 4"/>
</dbReference>
<protein>
    <recommendedName>
        <fullName evidence="4">Ribosome biogenesis protein NSA1</fullName>
    </recommendedName>
</protein>
<organism evidence="6 7">
    <name type="scientific">Australozyma saopauloensis</name>
    <dbReference type="NCBI Taxonomy" id="291208"/>
    <lineage>
        <taxon>Eukaryota</taxon>
        <taxon>Fungi</taxon>
        <taxon>Dikarya</taxon>
        <taxon>Ascomycota</taxon>
        <taxon>Saccharomycotina</taxon>
        <taxon>Pichiomycetes</taxon>
        <taxon>Metschnikowiaceae</taxon>
        <taxon>Australozyma</taxon>
    </lineage>
</organism>
<evidence type="ECO:0000256" key="4">
    <source>
        <dbReference type="ARBA" id="ARBA00014234"/>
    </source>
</evidence>
<dbReference type="PANTHER" id="PTHR16038:SF4">
    <property type="entry name" value="WD REPEAT-CONTAINING PROTEIN 74"/>
    <property type="match status" value="1"/>
</dbReference>
<dbReference type="InterPro" id="IPR036322">
    <property type="entry name" value="WD40_repeat_dom_sf"/>
</dbReference>
<evidence type="ECO:0000256" key="2">
    <source>
        <dbReference type="ARBA" id="ARBA00007861"/>
    </source>
</evidence>
<proteinExistence type="inferred from homology"/>
<dbReference type="GO" id="GO:0030687">
    <property type="term" value="C:preribosome, large subunit precursor"/>
    <property type="evidence" value="ECO:0007669"/>
    <property type="project" value="TreeGrafter"/>
</dbReference>
<dbReference type="GO" id="GO:0042273">
    <property type="term" value="P:ribosomal large subunit biogenesis"/>
    <property type="evidence" value="ECO:0007669"/>
    <property type="project" value="InterPro"/>
</dbReference>
<comment type="function">
    <text evidence="1">Involved in the biogenesis of the 60S ribosomal subunit.</text>
</comment>
<dbReference type="RefSeq" id="XP_062878426.1">
    <property type="nucleotide sequence ID" value="XM_063022356.1"/>
</dbReference>
<dbReference type="GeneID" id="88174453"/>
<evidence type="ECO:0000256" key="1">
    <source>
        <dbReference type="ARBA" id="ARBA00002889"/>
    </source>
</evidence>
<feature type="compositionally biased region" description="Acidic residues" evidence="5">
    <location>
        <begin position="378"/>
        <end position="397"/>
    </location>
</feature>
<sequence length="417" mass="47225">MKFLVSADETGNVKEVHCSRGVDTSVKDGKQPLLVQTFLQKGDHTNVKNRVIKFKNYNHTWFIAARLGGFVSIYDLASETAECDLLHTYALPVESTDKPSSIVTQEEHNFLMVAFESGSVFIIYFKDNEFSFEPLRLQLREDLSDSQKLTAFVASPYSPGVFACGGRNTDLQVIRMFGANKKFKEADFKDAKNWKIKVLFEAENVEPDHLGIECPIWISQILFHKDSPKKGYRLITATRHGHIRIYNTIEDQEPVGSYKVSERPILTMAYANEDQDQVIITDNHTFVVRMSLVDVDAKAERIVSASAGTFYRPSLKMLGKYSEGGNTGAILDMEVSLDANIVAFGGLDRYLRVFDISSRKLLSKVYMGTQISCLEIMDDEDDDEADVDPETKEEEEFWDKLDDASDTKVVKKRKVEE</sequence>
<keyword evidence="7" id="KW-1185">Reference proteome</keyword>
<dbReference type="SUPFAM" id="SSF50978">
    <property type="entry name" value="WD40 repeat-like"/>
    <property type="match status" value="1"/>
</dbReference>
<comment type="similarity">
    <text evidence="2">Belongs to the NSA1 family.</text>
</comment>
<evidence type="ECO:0000256" key="5">
    <source>
        <dbReference type="SAM" id="MobiDB-lite"/>
    </source>
</evidence>
<accession>A0AAX4HC86</accession>
<dbReference type="EMBL" id="CP138897">
    <property type="protein sequence ID" value="WPK26044.1"/>
    <property type="molecule type" value="Genomic_DNA"/>
</dbReference>
<comment type="subunit">
    <text evidence="3">Component of the pre-66S ribosomal particle.</text>
</comment>
<evidence type="ECO:0000313" key="7">
    <source>
        <dbReference type="Proteomes" id="UP001338582"/>
    </source>
</evidence>
<name>A0AAX4HC86_9ASCO</name>
<feature type="region of interest" description="Disordered" evidence="5">
    <location>
        <begin position="378"/>
        <end position="398"/>
    </location>
</feature>
<evidence type="ECO:0000313" key="6">
    <source>
        <dbReference type="EMBL" id="WPK26044.1"/>
    </source>
</evidence>